<evidence type="ECO:0000256" key="1">
    <source>
        <dbReference type="SAM" id="Coils"/>
    </source>
</evidence>
<feature type="region of interest" description="Disordered" evidence="2">
    <location>
        <begin position="366"/>
        <end position="393"/>
    </location>
</feature>
<name>A0A6C0F9X4_9ZZZZ</name>
<evidence type="ECO:0000313" key="3">
    <source>
        <dbReference type="EMBL" id="QHT37651.1"/>
    </source>
</evidence>
<dbReference type="EMBL" id="MN738803">
    <property type="protein sequence ID" value="QHT37651.1"/>
    <property type="molecule type" value="Genomic_DNA"/>
</dbReference>
<accession>A0A6C0F9X4</accession>
<reference evidence="3" key="1">
    <citation type="journal article" date="2020" name="Nature">
        <title>Giant virus diversity and host interactions through global metagenomics.</title>
        <authorList>
            <person name="Schulz F."/>
            <person name="Roux S."/>
            <person name="Paez-Espino D."/>
            <person name="Jungbluth S."/>
            <person name="Walsh D.A."/>
            <person name="Denef V.J."/>
            <person name="McMahon K.D."/>
            <person name="Konstantinidis K.T."/>
            <person name="Eloe-Fadrosh E.A."/>
            <person name="Kyrpides N.C."/>
            <person name="Woyke T."/>
        </authorList>
    </citation>
    <scope>NUCLEOTIDE SEQUENCE</scope>
    <source>
        <strain evidence="3">GVMAG-S-ERX555997-44</strain>
    </source>
</reference>
<sequence>MDDFNLNVLSEAKNEYSSRLINILSPLVIQGIKSIFNEALDLCVQNEESDKYLMTFQNFISRVPRWNTNIITEEKNRIIKESKCNYLEDLLTCVHITQVKILTSIRVSNHQKKIDIDIPSLNDFIHNVYINFARKLYSNIYLFEKDIMPLDYQKNMRECDILCRESILNVIRESMPIENILRAYMDETIHEEIIEETLEKQVNNEEAEDMLEEAKKHLEKSSEPTINKIDNEIAIESPKLKENSEEEKKAEEKKVEEKLAEEKLAEAKSAEDAKLAEAKSAEEATQTKIAEQTIKELDESVKNEIKEEAEKVVEKEVKTNDKLFSNDATKKTVISFNDDDNVLDMGTNKSSVVHAPKTDKRLEEISRIANEKRKEEEEDDDFDDDFDDGPLNISDENVTLDIADLQDISPTKKMNKISILGDVEVLS</sequence>
<dbReference type="AlphaFoldDB" id="A0A6C0F9X4"/>
<protein>
    <submittedName>
        <fullName evidence="3">Uncharacterized protein</fullName>
    </submittedName>
</protein>
<feature type="compositionally biased region" description="Basic and acidic residues" evidence="2">
    <location>
        <begin position="366"/>
        <end position="375"/>
    </location>
</feature>
<feature type="compositionally biased region" description="Acidic residues" evidence="2">
    <location>
        <begin position="376"/>
        <end position="388"/>
    </location>
</feature>
<dbReference type="Pfam" id="PF19068">
    <property type="entry name" value="DUF5764"/>
    <property type="match status" value="1"/>
</dbReference>
<feature type="coiled-coil region" evidence="1">
    <location>
        <begin position="241"/>
        <end position="270"/>
    </location>
</feature>
<evidence type="ECO:0000256" key="2">
    <source>
        <dbReference type="SAM" id="MobiDB-lite"/>
    </source>
</evidence>
<dbReference type="InterPro" id="IPR043913">
    <property type="entry name" value="DUF5764"/>
</dbReference>
<keyword evidence="1" id="KW-0175">Coiled coil</keyword>
<organism evidence="3">
    <name type="scientific">viral metagenome</name>
    <dbReference type="NCBI Taxonomy" id="1070528"/>
    <lineage>
        <taxon>unclassified sequences</taxon>
        <taxon>metagenomes</taxon>
        <taxon>organismal metagenomes</taxon>
    </lineage>
</organism>
<proteinExistence type="predicted"/>